<dbReference type="EMBL" id="JAODOR010000011">
    <property type="protein sequence ID" value="MCT9002910.1"/>
    <property type="molecule type" value="Genomic_DNA"/>
</dbReference>
<evidence type="ECO:0000256" key="1">
    <source>
        <dbReference type="SAM" id="MobiDB-lite"/>
    </source>
</evidence>
<keyword evidence="5" id="KW-1185">Reference proteome</keyword>
<feature type="transmembrane region" description="Helical" evidence="2">
    <location>
        <begin position="40"/>
        <end position="60"/>
    </location>
</feature>
<gene>
    <name evidence="4" type="ORF">N4R40_11080</name>
</gene>
<comment type="caution">
    <text evidence="4">The sequence shown here is derived from an EMBL/GenBank/DDBJ whole genome shotgun (WGS) entry which is preliminary data.</text>
</comment>
<feature type="compositionally biased region" description="Low complexity" evidence="1">
    <location>
        <begin position="1"/>
        <end position="13"/>
    </location>
</feature>
<proteinExistence type="predicted"/>
<evidence type="ECO:0000259" key="3">
    <source>
        <dbReference type="Pfam" id="PF13462"/>
    </source>
</evidence>
<reference evidence="4 5" key="1">
    <citation type="journal article" date="2024" name="Int. J. Syst. Evol. Microbiol.">
        <title>Microbacterium memoriense sp. nov., a member of the Actinomycetota from marine beach sediment of the north coast of Portugal.</title>
        <authorList>
            <person name="Santos J.D.N.D."/>
            <person name="Klimek D."/>
            <person name="Calusinska M."/>
            <person name="Lobo-da-Cunha A."/>
            <person name="Catita J."/>
            <person name="Goncalves H."/>
            <person name="Gonzalez I."/>
            <person name="Lage O.M."/>
        </authorList>
    </citation>
    <scope>NUCLEOTIDE SEQUENCE [LARGE SCALE GENOMIC DNA]</scope>
    <source>
        <strain evidence="4 5">PMIC_1C1B</strain>
    </source>
</reference>
<evidence type="ECO:0000313" key="4">
    <source>
        <dbReference type="EMBL" id="MCT9002910.1"/>
    </source>
</evidence>
<feature type="region of interest" description="Disordered" evidence="1">
    <location>
        <begin position="93"/>
        <end position="117"/>
    </location>
</feature>
<dbReference type="RefSeq" id="WP_261607427.1">
    <property type="nucleotide sequence ID" value="NZ_JAODOR010000011.1"/>
</dbReference>
<dbReference type="Proteomes" id="UP001300496">
    <property type="component" value="Unassembled WGS sequence"/>
</dbReference>
<dbReference type="InterPro" id="IPR012336">
    <property type="entry name" value="Thioredoxin-like_fold"/>
</dbReference>
<feature type="region of interest" description="Disordered" evidence="1">
    <location>
        <begin position="1"/>
        <end position="22"/>
    </location>
</feature>
<dbReference type="InterPro" id="IPR036249">
    <property type="entry name" value="Thioredoxin-like_sf"/>
</dbReference>
<dbReference type="Gene3D" id="3.40.30.10">
    <property type="entry name" value="Glutaredoxin"/>
    <property type="match status" value="1"/>
</dbReference>
<sequence length="315" mass="32471">MSSDDNSSAPASRSSREAVREKALQVQAQQSRARVLRRSALIAGLVAAVAVVAVVVMWAIGSTAGRPQLSPANTTADGFVITDVSGLAPAQAEMTDPGAATPDATTEGEANPTPTATDAPAAVDIQVYVDYLSPGAREWQLANSAQLASWVGEGAVALRYHPVSMMTAKSNGTKYSLRAAGAAACVATYEPATFFTFHTSLLTQQPEIDSDGISDAKLADLAIASGAEDPKQIRACVEDEAFTSWVKSATERAVSGITGTNLALTGTPMVIVNGQQYVGDLADAAEFSQFVLTSASGAYQKSQSATPTATPSPTP</sequence>
<organism evidence="4 5">
    <name type="scientific">Microbacterium memoriense</name>
    <dbReference type="NCBI Taxonomy" id="2978350"/>
    <lineage>
        <taxon>Bacteria</taxon>
        <taxon>Bacillati</taxon>
        <taxon>Actinomycetota</taxon>
        <taxon>Actinomycetes</taxon>
        <taxon>Micrococcales</taxon>
        <taxon>Microbacteriaceae</taxon>
        <taxon>Microbacterium</taxon>
    </lineage>
</organism>
<keyword evidence="2" id="KW-0812">Transmembrane</keyword>
<name>A0ABT2PE56_9MICO</name>
<keyword evidence="2" id="KW-0472">Membrane</keyword>
<evidence type="ECO:0000313" key="5">
    <source>
        <dbReference type="Proteomes" id="UP001300496"/>
    </source>
</evidence>
<dbReference type="SUPFAM" id="SSF52833">
    <property type="entry name" value="Thioredoxin-like"/>
    <property type="match status" value="1"/>
</dbReference>
<dbReference type="Pfam" id="PF13462">
    <property type="entry name" value="Thioredoxin_4"/>
    <property type="match status" value="1"/>
</dbReference>
<feature type="compositionally biased region" description="Low complexity" evidence="1">
    <location>
        <begin position="95"/>
        <end position="117"/>
    </location>
</feature>
<accession>A0ABT2PE56</accession>
<feature type="domain" description="Thioredoxin-like fold" evidence="3">
    <location>
        <begin position="120"/>
        <end position="281"/>
    </location>
</feature>
<protein>
    <submittedName>
        <fullName evidence="4">DsbA family protein</fullName>
    </submittedName>
</protein>
<evidence type="ECO:0000256" key="2">
    <source>
        <dbReference type="SAM" id="Phobius"/>
    </source>
</evidence>
<keyword evidence="2" id="KW-1133">Transmembrane helix</keyword>